<comment type="caution">
    <text evidence="2">The sequence shown here is derived from an EMBL/GenBank/DDBJ whole genome shotgun (WGS) entry which is preliminary data.</text>
</comment>
<name>A0A9X2EG74_9SPHN</name>
<dbReference type="AlphaFoldDB" id="A0A9X2EG74"/>
<dbReference type="RefSeq" id="WP_252113461.1">
    <property type="nucleotide sequence ID" value="NZ_JAMSHT010000001.1"/>
</dbReference>
<feature type="domain" description="DM13" evidence="1">
    <location>
        <begin position="47"/>
        <end position="156"/>
    </location>
</feature>
<keyword evidence="3" id="KW-1185">Reference proteome</keyword>
<proteinExistence type="predicted"/>
<organism evidence="2 3">
    <name type="scientific">Sphingomicrobium sediminis</name>
    <dbReference type="NCBI Taxonomy" id="2950949"/>
    <lineage>
        <taxon>Bacteria</taxon>
        <taxon>Pseudomonadati</taxon>
        <taxon>Pseudomonadota</taxon>
        <taxon>Alphaproteobacteria</taxon>
        <taxon>Sphingomonadales</taxon>
        <taxon>Sphingomonadaceae</taxon>
        <taxon>Sphingomicrobium</taxon>
    </lineage>
</organism>
<dbReference type="InterPro" id="IPR019545">
    <property type="entry name" value="DM13_domain"/>
</dbReference>
<gene>
    <name evidence="2" type="ORF">NDO55_06255</name>
</gene>
<protein>
    <submittedName>
        <fullName evidence="2">DM13 domain-containing protein</fullName>
    </submittedName>
</protein>
<evidence type="ECO:0000259" key="1">
    <source>
        <dbReference type="PROSITE" id="PS51549"/>
    </source>
</evidence>
<dbReference type="Pfam" id="PF10517">
    <property type="entry name" value="DM13"/>
    <property type="match status" value="1"/>
</dbReference>
<evidence type="ECO:0000313" key="2">
    <source>
        <dbReference type="EMBL" id="MCM8557418.1"/>
    </source>
</evidence>
<reference evidence="2" key="1">
    <citation type="submission" date="2022-06" db="EMBL/GenBank/DDBJ databases">
        <title>Sphingomicrobium sedimins sp. nov., a marine bacterium isolated from tidal flat.</title>
        <authorList>
            <person name="Kim C.-H."/>
            <person name="Yoo Y."/>
            <person name="Kim J.-J."/>
        </authorList>
    </citation>
    <scope>NUCLEOTIDE SEQUENCE</scope>
    <source>
        <strain evidence="2">GRR-S6-50</strain>
    </source>
</reference>
<dbReference type="EMBL" id="JAMSHT010000001">
    <property type="protein sequence ID" value="MCM8557418.1"/>
    <property type="molecule type" value="Genomic_DNA"/>
</dbReference>
<dbReference type="PROSITE" id="PS51549">
    <property type="entry name" value="DM13"/>
    <property type="match status" value="1"/>
</dbReference>
<evidence type="ECO:0000313" key="3">
    <source>
        <dbReference type="Proteomes" id="UP001155128"/>
    </source>
</evidence>
<accession>A0A9X2EG74</accession>
<sequence>MVRIFALIVTHLIAIAIGFGAGVYFLPILTAEPAPPSQVLEEQAAAATYSAELTRDLRGSDRLHWGEGKISITEDAISHQGELAPGPDYYVYLTRDFVEHEDEFLAVKDEAFRVGMVRSFDGFILDLPEGIDLEEYTTVVIWCESFGEFITAGQYREG</sequence>
<dbReference type="Proteomes" id="UP001155128">
    <property type="component" value="Unassembled WGS sequence"/>
</dbReference>